<feature type="transmembrane region" description="Helical" evidence="7">
    <location>
        <begin position="88"/>
        <end position="108"/>
    </location>
</feature>
<feature type="transmembrane region" description="Helical" evidence="7">
    <location>
        <begin position="170"/>
        <end position="193"/>
    </location>
</feature>
<feature type="transmembrane region" description="Helical" evidence="7">
    <location>
        <begin position="213"/>
        <end position="238"/>
    </location>
</feature>
<keyword evidence="2" id="KW-0813">Transport</keyword>
<dbReference type="InterPro" id="IPR003667">
    <property type="entry name" value="NqrDE/RnfAE"/>
</dbReference>
<dbReference type="PANTHER" id="PTHR30586">
    <property type="entry name" value="ELECTRON TRANSPORT COMPLEX PROTEIN RNFE"/>
    <property type="match status" value="1"/>
</dbReference>
<feature type="transmembrane region" description="Helical" evidence="7">
    <location>
        <begin position="138"/>
        <end position="158"/>
    </location>
</feature>
<evidence type="ECO:0000256" key="7">
    <source>
        <dbReference type="SAM" id="Phobius"/>
    </source>
</evidence>
<evidence type="ECO:0000256" key="5">
    <source>
        <dbReference type="ARBA" id="ARBA00022989"/>
    </source>
</evidence>
<dbReference type="GO" id="GO:0012505">
    <property type="term" value="C:endomembrane system"/>
    <property type="evidence" value="ECO:0007669"/>
    <property type="project" value="UniProtKB-SubCell"/>
</dbReference>
<dbReference type="Pfam" id="PF02508">
    <property type="entry name" value="Rnf-Nqr"/>
    <property type="match status" value="1"/>
</dbReference>
<evidence type="ECO:0000256" key="6">
    <source>
        <dbReference type="ARBA" id="ARBA00023136"/>
    </source>
</evidence>
<evidence type="ECO:0000256" key="1">
    <source>
        <dbReference type="ARBA" id="ARBA00004127"/>
    </source>
</evidence>
<accession>A0A212J329</accession>
<reference evidence="8" key="1">
    <citation type="submission" date="2016-04" db="EMBL/GenBank/DDBJ databases">
        <authorList>
            <person name="Evans L.H."/>
            <person name="Alamgir A."/>
            <person name="Owens N."/>
            <person name="Weber N.D."/>
            <person name="Virtaneva K."/>
            <person name="Barbian K."/>
            <person name="Babar A."/>
            <person name="Rosenke K."/>
        </authorList>
    </citation>
    <scope>NUCLEOTIDE SEQUENCE</scope>
    <source>
        <strain evidence="8">86</strain>
    </source>
</reference>
<evidence type="ECO:0000256" key="2">
    <source>
        <dbReference type="ARBA" id="ARBA00022448"/>
    </source>
</evidence>
<keyword evidence="5 7" id="KW-1133">Transmembrane helix</keyword>
<protein>
    <submittedName>
        <fullName evidence="8">Rnf-Nqr subunit, membrane protein</fullName>
    </submittedName>
</protein>
<sequence>MEGEVGPVKKEKSKAWLELRQNAPEMAKAGLRNAGRWLGERFALEPARALGVLREGLTRHAPKLALALVLCAALPVTASLKASLGMGLASTVVLLLSSMVVALLPGHLPQRTRCIVNFVLAAVLAAAAALFVQERFPAAGSGIGGALPLVAVNCLLLARAEGFAAGLTPSYAALDGLSAGLELTLALGTLGSFRELLGGGTLWGKALFGPSLQPVLLLATPCGGLLLLGAIAAGARWLRGKIVGRWRRV</sequence>
<dbReference type="PANTHER" id="PTHR30586:SF0">
    <property type="entry name" value="ION-TRANSLOCATING OXIDOREDUCTASE COMPLEX SUBUNIT E"/>
    <property type="match status" value="1"/>
</dbReference>
<comment type="subcellular location">
    <subcellularLocation>
        <location evidence="1">Endomembrane system</location>
        <topology evidence="1">Multi-pass membrane protein</topology>
    </subcellularLocation>
</comment>
<evidence type="ECO:0000313" key="8">
    <source>
        <dbReference type="EMBL" id="SBV93866.1"/>
    </source>
</evidence>
<organism evidence="8">
    <name type="scientific">uncultured Eubacteriales bacterium</name>
    <dbReference type="NCBI Taxonomy" id="172733"/>
    <lineage>
        <taxon>Bacteria</taxon>
        <taxon>Bacillati</taxon>
        <taxon>Bacillota</taxon>
        <taxon>Clostridia</taxon>
        <taxon>Eubacteriales</taxon>
        <taxon>environmental samples</taxon>
    </lineage>
</organism>
<keyword evidence="4" id="KW-1278">Translocase</keyword>
<name>A0A212J329_9FIRM</name>
<gene>
    <name evidence="8" type="ORF">KL86CLO1_10436</name>
</gene>
<feature type="transmembrane region" description="Helical" evidence="7">
    <location>
        <begin position="115"/>
        <end position="132"/>
    </location>
</feature>
<keyword evidence="6 7" id="KW-0472">Membrane</keyword>
<proteinExistence type="predicted"/>
<keyword evidence="3 7" id="KW-0812">Transmembrane</keyword>
<dbReference type="GO" id="GO:0005886">
    <property type="term" value="C:plasma membrane"/>
    <property type="evidence" value="ECO:0007669"/>
    <property type="project" value="TreeGrafter"/>
</dbReference>
<evidence type="ECO:0000256" key="4">
    <source>
        <dbReference type="ARBA" id="ARBA00022967"/>
    </source>
</evidence>
<dbReference type="EMBL" id="FLUN01000001">
    <property type="protein sequence ID" value="SBV93866.1"/>
    <property type="molecule type" value="Genomic_DNA"/>
</dbReference>
<evidence type="ECO:0000256" key="3">
    <source>
        <dbReference type="ARBA" id="ARBA00022692"/>
    </source>
</evidence>
<dbReference type="AlphaFoldDB" id="A0A212J329"/>